<evidence type="ECO:0000313" key="3">
    <source>
        <dbReference type="Proteomes" id="UP000179627"/>
    </source>
</evidence>
<gene>
    <name evidence="2" type="ORF">CC117_20345</name>
</gene>
<evidence type="ECO:0000313" key="2">
    <source>
        <dbReference type="EMBL" id="OHV34989.1"/>
    </source>
</evidence>
<dbReference type="RefSeq" id="WP_071085872.1">
    <property type="nucleotide sequence ID" value="NZ_MBLM01000124.1"/>
</dbReference>
<name>A0A1S1QN27_9ACTN</name>
<proteinExistence type="predicted"/>
<evidence type="ECO:0000256" key="1">
    <source>
        <dbReference type="SAM" id="MobiDB-lite"/>
    </source>
</evidence>
<dbReference type="AlphaFoldDB" id="A0A1S1QN27"/>
<organism evidence="2 3">
    <name type="scientific">Parafrankia colletiae</name>
    <dbReference type="NCBI Taxonomy" id="573497"/>
    <lineage>
        <taxon>Bacteria</taxon>
        <taxon>Bacillati</taxon>
        <taxon>Actinomycetota</taxon>
        <taxon>Actinomycetes</taxon>
        <taxon>Frankiales</taxon>
        <taxon>Frankiaceae</taxon>
        <taxon>Parafrankia</taxon>
    </lineage>
</organism>
<sequence>MDGVVVAGSEVVTADGDAVGEEPAGAVVETGPPGDCGPAVVAVGLAVGPEPPPPAMGVQPATTINAAQAIPRTPARRSIG</sequence>
<comment type="caution">
    <text evidence="2">The sequence shown here is derived from an EMBL/GenBank/DDBJ whole genome shotgun (WGS) entry which is preliminary data.</text>
</comment>
<dbReference type="Proteomes" id="UP000179627">
    <property type="component" value="Unassembled WGS sequence"/>
</dbReference>
<reference evidence="3" key="1">
    <citation type="submission" date="2016-07" db="EMBL/GenBank/DDBJ databases">
        <title>Sequence Frankia sp. strain CcI1.17.</title>
        <authorList>
            <person name="Ghodhbane-Gtari F."/>
            <person name="Swanson E."/>
            <person name="Gueddou A."/>
            <person name="Morris K."/>
            <person name="Hezbri K."/>
            <person name="Ktari A."/>
            <person name="Nouioui I."/>
            <person name="Abebe-Akele F."/>
            <person name="Simpson S."/>
            <person name="Thomas K."/>
            <person name="Gtari M."/>
            <person name="Tisa L.S."/>
            <person name="Hurst S."/>
        </authorList>
    </citation>
    <scope>NUCLEOTIDE SEQUENCE [LARGE SCALE GENOMIC DNA]</scope>
    <source>
        <strain evidence="3">Cc1.17</strain>
    </source>
</reference>
<protein>
    <submittedName>
        <fullName evidence="2">Uncharacterized protein</fullName>
    </submittedName>
</protein>
<dbReference type="EMBL" id="MBLM01000124">
    <property type="protein sequence ID" value="OHV34989.1"/>
    <property type="molecule type" value="Genomic_DNA"/>
</dbReference>
<keyword evidence="3" id="KW-1185">Reference proteome</keyword>
<accession>A0A1S1QN27</accession>
<feature type="region of interest" description="Disordered" evidence="1">
    <location>
        <begin position="14"/>
        <end position="33"/>
    </location>
</feature>